<evidence type="ECO:0000256" key="6">
    <source>
        <dbReference type="ARBA" id="ARBA00022723"/>
    </source>
</evidence>
<evidence type="ECO:0000256" key="10">
    <source>
        <dbReference type="ARBA" id="ARBA00023014"/>
    </source>
</evidence>
<evidence type="ECO:0000256" key="2">
    <source>
        <dbReference type="ARBA" id="ARBA00006521"/>
    </source>
</evidence>
<dbReference type="EC" id="3.2.2.27" evidence="3"/>
<dbReference type="CDD" id="cd10030">
    <property type="entry name" value="UDG-F4_TTUDGA_SPO1dp_like"/>
    <property type="match status" value="1"/>
</dbReference>
<dbReference type="InterPro" id="IPR051536">
    <property type="entry name" value="UDG_Type-4/5"/>
</dbReference>
<evidence type="ECO:0000256" key="7">
    <source>
        <dbReference type="ARBA" id="ARBA00022763"/>
    </source>
</evidence>
<dbReference type="InterPro" id="IPR005273">
    <property type="entry name" value="Ura-DNA_glyco_family4"/>
</dbReference>
<gene>
    <name evidence="13" type="ORF">METZ01_LOCUS98521</name>
</gene>
<dbReference type="InterPro" id="IPR005122">
    <property type="entry name" value="Uracil-DNA_glycosylase-like"/>
</dbReference>
<accession>A0A381W1A0</accession>
<keyword evidence="9" id="KW-0408">Iron</keyword>
<comment type="similarity">
    <text evidence="2">Belongs to the uracil-DNA glycosylase (UDG) superfamily. Type 4 (UDGa) family.</text>
</comment>
<dbReference type="SMART" id="SM00987">
    <property type="entry name" value="UreE_C"/>
    <property type="match status" value="1"/>
</dbReference>
<keyword evidence="5" id="KW-0004">4Fe-4S</keyword>
<evidence type="ECO:0000256" key="3">
    <source>
        <dbReference type="ARBA" id="ARBA00012030"/>
    </source>
</evidence>
<evidence type="ECO:0000259" key="12">
    <source>
        <dbReference type="SMART" id="SM00986"/>
    </source>
</evidence>
<keyword evidence="6" id="KW-0479">Metal-binding</keyword>
<dbReference type="EMBL" id="UINC01010247">
    <property type="protein sequence ID" value="SVA45667.1"/>
    <property type="molecule type" value="Genomic_DNA"/>
</dbReference>
<evidence type="ECO:0000256" key="1">
    <source>
        <dbReference type="ARBA" id="ARBA00001400"/>
    </source>
</evidence>
<protein>
    <recommendedName>
        <fullName evidence="4">Type-4 uracil-DNA glycosylase</fullName>
        <ecNumber evidence="3">3.2.2.27</ecNumber>
    </recommendedName>
</protein>
<dbReference type="SMART" id="SM00986">
    <property type="entry name" value="UDG"/>
    <property type="match status" value="1"/>
</dbReference>
<proteinExistence type="inferred from homology"/>
<keyword evidence="11" id="KW-0234">DNA repair</keyword>
<evidence type="ECO:0000256" key="9">
    <source>
        <dbReference type="ARBA" id="ARBA00023004"/>
    </source>
</evidence>
<dbReference type="NCBIfam" id="TIGR00758">
    <property type="entry name" value="UDG_fam4"/>
    <property type="match status" value="1"/>
</dbReference>
<dbReference type="GO" id="GO:0004844">
    <property type="term" value="F:uracil DNA N-glycosylase activity"/>
    <property type="evidence" value="ECO:0007669"/>
    <property type="project" value="UniProtKB-EC"/>
</dbReference>
<evidence type="ECO:0000256" key="11">
    <source>
        <dbReference type="ARBA" id="ARBA00023204"/>
    </source>
</evidence>
<dbReference type="SUPFAM" id="SSF52141">
    <property type="entry name" value="Uracil-DNA glycosylase-like"/>
    <property type="match status" value="1"/>
</dbReference>
<keyword evidence="7" id="KW-0227">DNA damage</keyword>
<keyword evidence="10" id="KW-0411">Iron-sulfur</keyword>
<dbReference type="PANTHER" id="PTHR33693">
    <property type="entry name" value="TYPE-5 URACIL-DNA GLYCOSYLASE"/>
    <property type="match status" value="1"/>
</dbReference>
<dbReference type="GO" id="GO:0051539">
    <property type="term" value="F:4 iron, 4 sulfur cluster binding"/>
    <property type="evidence" value="ECO:0007669"/>
    <property type="project" value="UniProtKB-KW"/>
</dbReference>
<dbReference type="InterPro" id="IPR036895">
    <property type="entry name" value="Uracil-DNA_glycosylase-like_sf"/>
</dbReference>
<comment type="catalytic activity">
    <reaction evidence="1">
        <text>Hydrolyzes single-stranded DNA or mismatched double-stranded DNA and polynucleotides, releasing free uracil.</text>
        <dbReference type="EC" id="3.2.2.27"/>
    </reaction>
</comment>
<evidence type="ECO:0000313" key="13">
    <source>
        <dbReference type="EMBL" id="SVA45667.1"/>
    </source>
</evidence>
<dbReference type="PANTHER" id="PTHR33693:SF1">
    <property type="entry name" value="TYPE-4 URACIL-DNA GLYCOSYLASE"/>
    <property type="match status" value="1"/>
</dbReference>
<organism evidence="13">
    <name type="scientific">marine metagenome</name>
    <dbReference type="NCBI Taxonomy" id="408172"/>
    <lineage>
        <taxon>unclassified sequences</taxon>
        <taxon>metagenomes</taxon>
        <taxon>ecological metagenomes</taxon>
    </lineage>
</organism>
<keyword evidence="8" id="KW-0378">Hydrolase</keyword>
<evidence type="ECO:0000256" key="5">
    <source>
        <dbReference type="ARBA" id="ARBA00022485"/>
    </source>
</evidence>
<evidence type="ECO:0000256" key="8">
    <source>
        <dbReference type="ARBA" id="ARBA00022801"/>
    </source>
</evidence>
<reference evidence="13" key="1">
    <citation type="submission" date="2018-05" db="EMBL/GenBank/DDBJ databases">
        <authorList>
            <person name="Lanie J.A."/>
            <person name="Ng W.-L."/>
            <person name="Kazmierczak K.M."/>
            <person name="Andrzejewski T.M."/>
            <person name="Davidsen T.M."/>
            <person name="Wayne K.J."/>
            <person name="Tettelin H."/>
            <person name="Glass J.I."/>
            <person name="Rusch D."/>
            <person name="Podicherti R."/>
            <person name="Tsui H.-C.T."/>
            <person name="Winkler M.E."/>
        </authorList>
    </citation>
    <scope>NUCLEOTIDE SEQUENCE</scope>
</reference>
<name>A0A381W1A0_9ZZZZ</name>
<evidence type="ECO:0000256" key="4">
    <source>
        <dbReference type="ARBA" id="ARBA00019403"/>
    </source>
</evidence>
<dbReference type="GO" id="GO:0046872">
    <property type="term" value="F:metal ion binding"/>
    <property type="evidence" value="ECO:0007669"/>
    <property type="project" value="UniProtKB-KW"/>
</dbReference>
<dbReference type="GO" id="GO:0006281">
    <property type="term" value="P:DNA repair"/>
    <property type="evidence" value="ECO:0007669"/>
    <property type="project" value="UniProtKB-KW"/>
</dbReference>
<feature type="domain" description="Uracil-DNA glycosylase-like" evidence="12">
    <location>
        <begin position="58"/>
        <end position="206"/>
    </location>
</feature>
<dbReference type="Pfam" id="PF03167">
    <property type="entry name" value="UDG"/>
    <property type="match status" value="1"/>
</dbReference>
<dbReference type="Gene3D" id="3.40.470.10">
    <property type="entry name" value="Uracil-DNA glycosylase-like domain"/>
    <property type="match status" value="1"/>
</dbReference>
<sequence>MSNIHKLLDYIGIQTYVLRSTIKPDDKISNETNWVELEKKVSHCKDCELHKTRTQTVFGYGNQQSDWLFIGEAPGKDEDLKGEPFVGRAGRLLNEVIFSLGLEREEVYIANILKCRPPNNRDPSQDEIRSCTTYLQQQIKMISPKIIIAVGRVAAQHLLNSDLTMAKLRGTVHSYGSESIPLITIYHPAYLLRSPSQKHKVWSDLQVLKTLMQ</sequence>
<dbReference type="AlphaFoldDB" id="A0A381W1A0"/>